<gene>
    <name evidence="1" type="ORF">COO09_21060</name>
</gene>
<dbReference type="InterPro" id="IPR008868">
    <property type="entry name" value="TniB"/>
</dbReference>
<dbReference type="Gene3D" id="3.40.50.300">
    <property type="entry name" value="P-loop containing nucleotide triphosphate hydrolases"/>
    <property type="match status" value="1"/>
</dbReference>
<name>A0A2A4FRC3_9SPHN</name>
<dbReference type="EMBL" id="NWUF01000031">
    <property type="protein sequence ID" value="PCE40264.1"/>
    <property type="molecule type" value="Genomic_DNA"/>
</dbReference>
<evidence type="ECO:0000313" key="2">
    <source>
        <dbReference type="Proteomes" id="UP000218934"/>
    </source>
</evidence>
<organism evidence="1 2">
    <name type="scientific">Rhizorhabdus dicambivorans</name>
    <dbReference type="NCBI Taxonomy" id="1850238"/>
    <lineage>
        <taxon>Bacteria</taxon>
        <taxon>Pseudomonadati</taxon>
        <taxon>Pseudomonadota</taxon>
        <taxon>Alphaproteobacteria</taxon>
        <taxon>Sphingomonadales</taxon>
        <taxon>Sphingomonadaceae</taxon>
        <taxon>Rhizorhabdus</taxon>
    </lineage>
</organism>
<dbReference type="KEGG" id="rdi:CMV14_12840"/>
<dbReference type="Proteomes" id="UP000218934">
    <property type="component" value="Unassembled WGS sequence"/>
</dbReference>
<proteinExistence type="predicted"/>
<dbReference type="OrthoDB" id="14765at2"/>
<dbReference type="SUPFAM" id="SSF52540">
    <property type="entry name" value="P-loop containing nucleoside triphosphate hydrolases"/>
    <property type="match status" value="1"/>
</dbReference>
<reference evidence="1 2" key="1">
    <citation type="submission" date="2017-09" db="EMBL/GenBank/DDBJ databases">
        <title>The Catabolism of 3,6-Dichlorosalicylic acid is Initiated by the Cytochrome P450 Monooxygenase DsmABC in Rhizorhabdus dicambivorans Ndbn-20.</title>
        <authorList>
            <person name="Na L."/>
        </authorList>
    </citation>
    <scope>NUCLEOTIDE SEQUENCE [LARGE SCALE GENOMIC DNA]</scope>
    <source>
        <strain evidence="1 2">Ndbn-20m</strain>
    </source>
</reference>
<protein>
    <submittedName>
        <fullName evidence="1">Transposase</fullName>
    </submittedName>
</protein>
<accession>A0A2A4FRC3</accession>
<keyword evidence="2" id="KW-1185">Reference proteome</keyword>
<comment type="caution">
    <text evidence="1">The sequence shown here is derived from an EMBL/GenBank/DDBJ whole genome shotgun (WGS) entry which is preliminary data.</text>
</comment>
<sequence length="300" mass="33307">MELSTDYPHLHPSARAWADEDAASRIRRVRADRWIGYARADTALAAFDDVLSFPKRTRMPNLLLVGQTNNGKTMIVEKFRRSHPPTAATDTADGVAHVPVLKIQMPAGPDERRFFGAILEELGMGQWHGGNLAGRQSDALRLMRMVDVRMLIIDELHNILSGARNQQRRLLNLLRWLGNELQIPLIGVGTVEALYAIRSDDQLASRFEPVPLPLWTEGAEYLRLLSTLEALLPLRKPSGLAGPVLAGTIFTRSEGVLGEIVAIIIRAAVEAISSGAEAITLRMIERSRFTSPSDRRRVEI</sequence>
<dbReference type="RefSeq" id="WP_066970319.1">
    <property type="nucleotide sequence ID" value="NZ_CP023449.1"/>
</dbReference>
<dbReference type="Pfam" id="PF05621">
    <property type="entry name" value="TniB"/>
    <property type="match status" value="1"/>
</dbReference>
<evidence type="ECO:0000313" key="1">
    <source>
        <dbReference type="EMBL" id="PCE40264.1"/>
    </source>
</evidence>
<dbReference type="KEGG" id="rdi:CMV14_25570"/>
<dbReference type="AlphaFoldDB" id="A0A2A4FRC3"/>
<dbReference type="InterPro" id="IPR027417">
    <property type="entry name" value="P-loop_NTPase"/>
</dbReference>